<feature type="domain" description="3-octaprenyl-4-hydroxybenzoate carboxy-lyase-like N-terminal" evidence="3">
    <location>
        <begin position="9"/>
        <end position="80"/>
    </location>
</feature>
<dbReference type="Pfam" id="PF20695">
    <property type="entry name" value="UbiD_N"/>
    <property type="match status" value="1"/>
</dbReference>
<dbReference type="InterPro" id="IPR002830">
    <property type="entry name" value="UbiD"/>
</dbReference>
<evidence type="ECO:0000259" key="3">
    <source>
        <dbReference type="Pfam" id="PF20695"/>
    </source>
</evidence>
<comment type="caution">
    <text evidence="5">The sequence shown here is derived from an EMBL/GenBank/DDBJ whole genome shotgun (WGS) entry which is preliminary data.</text>
</comment>
<dbReference type="RefSeq" id="WP_285576617.1">
    <property type="nucleotide sequence ID" value="NZ_BSDE01000006.1"/>
</dbReference>
<dbReference type="Gene3D" id="3.40.1670.10">
    <property type="entry name" value="UbiD C-terminal domain-like"/>
    <property type="match status" value="1"/>
</dbReference>
<dbReference type="SUPFAM" id="SSF50475">
    <property type="entry name" value="FMN-binding split barrel"/>
    <property type="match status" value="1"/>
</dbReference>
<dbReference type="PANTHER" id="PTHR30108">
    <property type="entry name" value="3-OCTAPRENYL-4-HYDROXYBENZOATE CARBOXY-LYASE-RELATED"/>
    <property type="match status" value="1"/>
</dbReference>
<feature type="domain" description="3-octaprenyl-4-hydroxybenzoate carboxy-lyase-like Rift-related" evidence="2">
    <location>
        <begin position="127"/>
        <end position="324"/>
    </location>
</feature>
<dbReference type="Pfam" id="PF20696">
    <property type="entry name" value="UbiD_C"/>
    <property type="match status" value="1"/>
</dbReference>
<dbReference type="InterPro" id="IPR048304">
    <property type="entry name" value="UbiD_Rift_dom"/>
</dbReference>
<keyword evidence="6" id="KW-1185">Reference proteome</keyword>
<reference evidence="5 6" key="1">
    <citation type="journal article" date="2023" name="Antonie Van Leeuwenhoek">
        <title>Mesoterricola silvestris gen. nov., sp. nov., Mesoterricola sediminis sp. nov., Geothrix oryzae sp. nov., Geothrix edaphica sp. nov., Geothrix rubra sp. nov., and Geothrix limicola sp. nov., six novel members of Acidobacteriota isolated from soils.</title>
        <authorList>
            <person name="Itoh H."/>
            <person name="Sugisawa Y."/>
            <person name="Mise K."/>
            <person name="Xu Z."/>
            <person name="Kuniyasu M."/>
            <person name="Ushijima N."/>
            <person name="Kawano K."/>
            <person name="Kobayashi E."/>
            <person name="Shiratori Y."/>
            <person name="Masuda Y."/>
            <person name="Senoo K."/>
        </authorList>
    </citation>
    <scope>NUCLEOTIDE SEQUENCE [LARGE SCALE GENOMIC DNA]</scope>
    <source>
        <strain evidence="5 6">Red804</strain>
    </source>
</reference>
<gene>
    <name evidence="5" type="ORF">GETHLI_28810</name>
</gene>
<evidence type="ECO:0000259" key="2">
    <source>
        <dbReference type="Pfam" id="PF01977"/>
    </source>
</evidence>
<dbReference type="NCBIfam" id="TIGR00148">
    <property type="entry name" value="UbiD family decarboxylase"/>
    <property type="match status" value="1"/>
</dbReference>
<organism evidence="5 6">
    <name type="scientific">Geothrix limicola</name>
    <dbReference type="NCBI Taxonomy" id="2927978"/>
    <lineage>
        <taxon>Bacteria</taxon>
        <taxon>Pseudomonadati</taxon>
        <taxon>Acidobacteriota</taxon>
        <taxon>Holophagae</taxon>
        <taxon>Holophagales</taxon>
        <taxon>Holophagaceae</taxon>
        <taxon>Geothrix</taxon>
    </lineage>
</organism>
<dbReference type="NCBIfam" id="TIGR03701">
    <property type="entry name" value="mena_SCO4490"/>
    <property type="match status" value="1"/>
</dbReference>
<dbReference type="EMBL" id="BSDE01000006">
    <property type="protein sequence ID" value="GLH74379.1"/>
    <property type="molecule type" value="Genomic_DNA"/>
</dbReference>
<evidence type="ECO:0000256" key="1">
    <source>
        <dbReference type="ARBA" id="ARBA00010021"/>
    </source>
</evidence>
<feature type="domain" description="3-octaprenyl-4-hydroxybenzoate carboxy-lyase-like C-terminal" evidence="4">
    <location>
        <begin position="330"/>
        <end position="452"/>
    </location>
</feature>
<evidence type="ECO:0000259" key="4">
    <source>
        <dbReference type="Pfam" id="PF20696"/>
    </source>
</evidence>
<accession>A0ABQ5QHP7</accession>
<proteinExistence type="inferred from homology"/>
<name>A0ABQ5QHP7_9BACT</name>
<evidence type="ECO:0000313" key="6">
    <source>
        <dbReference type="Proteomes" id="UP001165069"/>
    </source>
</evidence>
<dbReference type="PANTHER" id="PTHR30108:SF17">
    <property type="entry name" value="FERULIC ACID DECARBOXYLASE 1"/>
    <property type="match status" value="1"/>
</dbReference>
<dbReference type="Proteomes" id="UP001165069">
    <property type="component" value="Unassembled WGS sequence"/>
</dbReference>
<dbReference type="InterPro" id="IPR022390">
    <property type="entry name" value="HBDC"/>
</dbReference>
<dbReference type="Pfam" id="PF01977">
    <property type="entry name" value="UbiD"/>
    <property type="match status" value="1"/>
</dbReference>
<evidence type="ECO:0000313" key="5">
    <source>
        <dbReference type="EMBL" id="GLH74379.1"/>
    </source>
</evidence>
<protein>
    <submittedName>
        <fullName evidence="5">Menaquinone biosynthesis decarboxylase</fullName>
    </submittedName>
</protein>
<dbReference type="InterPro" id="IPR049381">
    <property type="entry name" value="UbiD-like_C"/>
</dbReference>
<comment type="similarity">
    <text evidence="1">Belongs to the UbiD family.</text>
</comment>
<dbReference type="SUPFAM" id="SSF143968">
    <property type="entry name" value="UbiD C-terminal domain-like"/>
    <property type="match status" value="1"/>
</dbReference>
<sequence length="490" mass="54808">MSHDFQSFLKQLEASGEMARIKTEVDPNLEMGAIADRVSKQPGGGKALYFERPTGKAMPVAMNVFGSLKRMEMALGVDKEPRGLDAIADRIDKLVQEAMPKPGTGFFEKLAKLPVLAEVSNWMPKTVRKGICQEIVLKGDQVKLTDLPVLTTWPEDGGPFITLGMSHTRNKQTGHRNVGLYRLQVYDDRTLGFHTQLHHDGARNRHGYDRNERMPVAVSFGGDPALTYAATAPLPPFLSEVMFAGFLRGEGMDMVSCVTNDLEVPANSELVIEGYVNPGELRREGPFGDHTGYYSLADDYPVLHVEAVTMRKNPVFPATIVGRPPQEDAYLGLATERIFLPLLRMVLPEIRDMHLPAAGAFHNLVILSMKKEYPGHAQKVMNAIWGTGQIMFTKGIVVVDEDIDPHDLNEVLFRLTSNVDPRRDMLFTEGPLDVLDHAADRFAFGSKVGIDATRKNRPWDGYPREWPRDLTFPDEIQARIARRWKEYGLS</sequence>
<dbReference type="InterPro" id="IPR049383">
    <property type="entry name" value="UbiD-like_N"/>
</dbReference>